<name>A0A1H9NCH1_9BACI</name>
<dbReference type="OrthoDB" id="2898435at2"/>
<sequence>MKSNSNFKQVIECYAAILFICIIFFGSVYIAGEISGANDTLSKLPGFSWDMINTWSEIIK</sequence>
<gene>
    <name evidence="2" type="ORF">SAMN04487944_10377</name>
</gene>
<dbReference type="RefSeq" id="WP_089739555.1">
    <property type="nucleotide sequence ID" value="NZ_FOGL01000003.1"/>
</dbReference>
<keyword evidence="3" id="KW-1185">Reference proteome</keyword>
<organism evidence="2 3">
    <name type="scientific">Gracilibacillus ureilyticus</name>
    <dbReference type="NCBI Taxonomy" id="531814"/>
    <lineage>
        <taxon>Bacteria</taxon>
        <taxon>Bacillati</taxon>
        <taxon>Bacillota</taxon>
        <taxon>Bacilli</taxon>
        <taxon>Bacillales</taxon>
        <taxon>Bacillaceae</taxon>
        <taxon>Gracilibacillus</taxon>
    </lineage>
</organism>
<keyword evidence="1" id="KW-0472">Membrane</keyword>
<evidence type="ECO:0000313" key="3">
    <source>
        <dbReference type="Proteomes" id="UP000199687"/>
    </source>
</evidence>
<feature type="transmembrane region" description="Helical" evidence="1">
    <location>
        <begin position="12"/>
        <end position="32"/>
    </location>
</feature>
<protein>
    <submittedName>
        <fullName evidence="2">Uncharacterized protein</fullName>
    </submittedName>
</protein>
<reference evidence="2 3" key="1">
    <citation type="submission" date="2016-10" db="EMBL/GenBank/DDBJ databases">
        <authorList>
            <person name="de Groot N.N."/>
        </authorList>
    </citation>
    <scope>NUCLEOTIDE SEQUENCE [LARGE SCALE GENOMIC DNA]</scope>
    <source>
        <strain evidence="2 3">CGMCC 1.7727</strain>
    </source>
</reference>
<dbReference type="EMBL" id="FOGL01000003">
    <property type="protein sequence ID" value="SER33730.1"/>
    <property type="molecule type" value="Genomic_DNA"/>
</dbReference>
<dbReference type="STRING" id="531814.SAMN04487944_10377"/>
<evidence type="ECO:0000256" key="1">
    <source>
        <dbReference type="SAM" id="Phobius"/>
    </source>
</evidence>
<proteinExistence type="predicted"/>
<keyword evidence="1" id="KW-1133">Transmembrane helix</keyword>
<accession>A0A1H9NCH1</accession>
<evidence type="ECO:0000313" key="2">
    <source>
        <dbReference type="EMBL" id="SER33730.1"/>
    </source>
</evidence>
<dbReference type="AlphaFoldDB" id="A0A1H9NCH1"/>
<dbReference type="Proteomes" id="UP000199687">
    <property type="component" value="Unassembled WGS sequence"/>
</dbReference>
<keyword evidence="1" id="KW-0812">Transmembrane</keyword>